<dbReference type="Proteomes" id="UP000076722">
    <property type="component" value="Unassembled WGS sequence"/>
</dbReference>
<feature type="chain" id="PRO_5007854745" evidence="1">
    <location>
        <begin position="26"/>
        <end position="142"/>
    </location>
</feature>
<protein>
    <submittedName>
        <fullName evidence="2">Uncharacterized protein</fullName>
    </submittedName>
</protein>
<gene>
    <name evidence="2" type="ORF">SISNIDRAFT_463228</name>
</gene>
<dbReference type="EMBL" id="KV419397">
    <property type="protein sequence ID" value="KZS97313.1"/>
    <property type="molecule type" value="Genomic_DNA"/>
</dbReference>
<proteinExistence type="predicted"/>
<name>A0A164YWS9_9AGAM</name>
<keyword evidence="1" id="KW-0732">Signal</keyword>
<evidence type="ECO:0000313" key="3">
    <source>
        <dbReference type="Proteomes" id="UP000076722"/>
    </source>
</evidence>
<evidence type="ECO:0000313" key="2">
    <source>
        <dbReference type="EMBL" id="KZS97313.1"/>
    </source>
</evidence>
<organism evidence="2 3">
    <name type="scientific">Sistotremastrum niveocremeum HHB9708</name>
    <dbReference type="NCBI Taxonomy" id="1314777"/>
    <lineage>
        <taxon>Eukaryota</taxon>
        <taxon>Fungi</taxon>
        <taxon>Dikarya</taxon>
        <taxon>Basidiomycota</taxon>
        <taxon>Agaricomycotina</taxon>
        <taxon>Agaricomycetes</taxon>
        <taxon>Sistotremastrales</taxon>
        <taxon>Sistotremastraceae</taxon>
        <taxon>Sertulicium</taxon>
        <taxon>Sertulicium niveocremeum</taxon>
    </lineage>
</organism>
<keyword evidence="3" id="KW-1185">Reference proteome</keyword>
<dbReference type="AlphaFoldDB" id="A0A164YWS9"/>
<evidence type="ECO:0000256" key="1">
    <source>
        <dbReference type="SAM" id="SignalP"/>
    </source>
</evidence>
<feature type="signal peptide" evidence="1">
    <location>
        <begin position="1"/>
        <end position="25"/>
    </location>
</feature>
<accession>A0A164YWS9</accession>
<sequence>MQLKLAMHIILSLASILSFSSDVAGFAIARADIESIDDFEIDPKFPNRESSLGGEISDGGCRPDEDYEIESTVWARDSVTVSLCTPWRMGVVVRVPNILNFGSLSGDMNTVRFHTSPFQSFKSNIDKPALDEFCFFHIPEIQ</sequence>
<reference evidence="2 3" key="1">
    <citation type="journal article" date="2016" name="Mol. Biol. Evol.">
        <title>Comparative Genomics of Early-Diverging Mushroom-Forming Fungi Provides Insights into the Origins of Lignocellulose Decay Capabilities.</title>
        <authorList>
            <person name="Nagy L.G."/>
            <person name="Riley R."/>
            <person name="Tritt A."/>
            <person name="Adam C."/>
            <person name="Daum C."/>
            <person name="Floudas D."/>
            <person name="Sun H."/>
            <person name="Yadav J.S."/>
            <person name="Pangilinan J."/>
            <person name="Larsson K.H."/>
            <person name="Matsuura K."/>
            <person name="Barry K."/>
            <person name="Labutti K."/>
            <person name="Kuo R."/>
            <person name="Ohm R.A."/>
            <person name="Bhattacharya S.S."/>
            <person name="Shirouzu T."/>
            <person name="Yoshinaga Y."/>
            <person name="Martin F.M."/>
            <person name="Grigoriev I.V."/>
            <person name="Hibbett D.S."/>
        </authorList>
    </citation>
    <scope>NUCLEOTIDE SEQUENCE [LARGE SCALE GENOMIC DNA]</scope>
    <source>
        <strain evidence="2 3">HHB9708</strain>
    </source>
</reference>